<evidence type="ECO:0000313" key="4">
    <source>
        <dbReference type="EMBL" id="TGE28177.1"/>
    </source>
</evidence>
<keyword evidence="2" id="KW-1133">Transmembrane helix</keyword>
<comment type="caution">
    <text evidence="4">The sequence shown here is derived from an EMBL/GenBank/DDBJ whole genome shotgun (WGS) entry which is preliminary data.</text>
</comment>
<feature type="domain" description="Peptidase S74" evidence="3">
    <location>
        <begin position="253"/>
        <end position="361"/>
    </location>
</feature>
<dbReference type="PROSITE" id="PS51688">
    <property type="entry name" value="ICA"/>
    <property type="match status" value="1"/>
</dbReference>
<dbReference type="Pfam" id="PF05658">
    <property type="entry name" value="YadA_head"/>
    <property type="match status" value="2"/>
</dbReference>
<dbReference type="RefSeq" id="WP_135391549.1">
    <property type="nucleotide sequence ID" value="NZ_SRMB01000001.1"/>
</dbReference>
<dbReference type="Gene3D" id="2.150.10.10">
    <property type="entry name" value="Serralysin-like metalloprotease, C-terminal"/>
    <property type="match status" value="1"/>
</dbReference>
<dbReference type="OrthoDB" id="925207at2"/>
<evidence type="ECO:0000256" key="2">
    <source>
        <dbReference type="SAM" id="Phobius"/>
    </source>
</evidence>
<dbReference type="InterPro" id="IPR011049">
    <property type="entry name" value="Serralysin-like_metalloprot_C"/>
</dbReference>
<keyword evidence="1" id="KW-0175">Coiled coil</keyword>
<dbReference type="AlphaFoldDB" id="A0A4Z0QDP8"/>
<evidence type="ECO:0000259" key="3">
    <source>
        <dbReference type="PROSITE" id="PS51688"/>
    </source>
</evidence>
<sequence length="399" mass="42320">MDNFYASLARRAGLFGLTLLPLTSLLAQNTDTLLIVRKRNPSEARFSVFKSGGLLAGGTYDGGNTSNAIPAEGSGTRLMWYPEKAAFRAGYINGTQWDNANIGIYSTAGGYNARASGDYGTAFGKDVTAANLSSTALGEFCTASGAASVALGYYAHTNTRQGTFVFADRSVVDDGNFATDEAFRAETNHSATWRVTNGFRIYTSSNRSSGIIFQSGTPITGTNSTPSWYQSSAVISTSTGAYLSTSGVWTNVSDRHRKHRFETVAGEDVLARLRQLPITRWSYKVDKHHVRHLGPMAQDFHRAFGLGPDSISIGTVDADGVALAAAQALDARTQQQAARLSALQAENQELRARLDALERRALAATVAATPQSPAPAGLPLAAAVLLAGGGIGAALLRRR</sequence>
<evidence type="ECO:0000313" key="5">
    <source>
        <dbReference type="Proteomes" id="UP000298471"/>
    </source>
</evidence>
<evidence type="ECO:0000256" key="1">
    <source>
        <dbReference type="SAM" id="Coils"/>
    </source>
</evidence>
<dbReference type="CDD" id="cd14686">
    <property type="entry name" value="bZIP"/>
    <property type="match status" value="1"/>
</dbReference>
<dbReference type="InterPro" id="IPR008640">
    <property type="entry name" value="Adhesin_Head_dom"/>
</dbReference>
<dbReference type="SUPFAM" id="SSF101967">
    <property type="entry name" value="Adhesin YadA, collagen-binding domain"/>
    <property type="match status" value="1"/>
</dbReference>
<feature type="transmembrane region" description="Helical" evidence="2">
    <location>
        <begin position="376"/>
        <end position="396"/>
    </location>
</feature>
<reference evidence="4 5" key="1">
    <citation type="submission" date="2019-04" db="EMBL/GenBank/DDBJ databases">
        <authorList>
            <person name="Feng G."/>
            <person name="Zhang J."/>
            <person name="Zhu H."/>
        </authorList>
    </citation>
    <scope>NUCLEOTIDE SEQUENCE [LARGE SCALE GENOMIC DNA]</scope>
    <source>
        <strain evidence="4 5">9PBR-1</strain>
    </source>
</reference>
<accession>A0A4Z0QDP8</accession>
<dbReference type="InterPro" id="IPR030392">
    <property type="entry name" value="S74_ICA"/>
</dbReference>
<dbReference type="EMBL" id="SRMB01000001">
    <property type="protein sequence ID" value="TGE28177.1"/>
    <property type="molecule type" value="Genomic_DNA"/>
</dbReference>
<dbReference type="Proteomes" id="UP000298471">
    <property type="component" value="Unassembled WGS sequence"/>
</dbReference>
<proteinExistence type="predicted"/>
<keyword evidence="2" id="KW-0472">Membrane</keyword>
<gene>
    <name evidence="4" type="ORF">E5K02_01555</name>
</gene>
<name>A0A4Z0QDP8_9BACT</name>
<keyword evidence="5" id="KW-1185">Reference proteome</keyword>
<dbReference type="GO" id="GO:0019867">
    <property type="term" value="C:outer membrane"/>
    <property type="evidence" value="ECO:0007669"/>
    <property type="project" value="InterPro"/>
</dbReference>
<keyword evidence="2" id="KW-0812">Transmembrane</keyword>
<dbReference type="Pfam" id="PF13884">
    <property type="entry name" value="Peptidase_S74"/>
    <property type="match status" value="1"/>
</dbReference>
<feature type="coiled-coil region" evidence="1">
    <location>
        <begin position="333"/>
        <end position="367"/>
    </location>
</feature>
<organism evidence="4 5">
    <name type="scientific">Hymenobacter metallicola</name>
    <dbReference type="NCBI Taxonomy" id="2563114"/>
    <lineage>
        <taxon>Bacteria</taxon>
        <taxon>Pseudomonadati</taxon>
        <taxon>Bacteroidota</taxon>
        <taxon>Cytophagia</taxon>
        <taxon>Cytophagales</taxon>
        <taxon>Hymenobacteraceae</taxon>
        <taxon>Hymenobacter</taxon>
    </lineage>
</organism>
<protein>
    <recommendedName>
        <fullName evidence="3">Peptidase S74 domain-containing protein</fullName>
    </recommendedName>
</protein>